<gene>
    <name evidence="2" type="ORF">LTRI10_LOCUS18409</name>
</gene>
<evidence type="ECO:0000313" key="2">
    <source>
        <dbReference type="EMBL" id="CAL1376697.1"/>
    </source>
</evidence>
<proteinExistence type="predicted"/>
<keyword evidence="3" id="KW-1185">Reference proteome</keyword>
<dbReference type="EMBL" id="OZ034816">
    <property type="protein sequence ID" value="CAL1376697.1"/>
    <property type="molecule type" value="Genomic_DNA"/>
</dbReference>
<accession>A0AAV2DT26</accession>
<organism evidence="2 3">
    <name type="scientific">Linum trigynum</name>
    <dbReference type="NCBI Taxonomy" id="586398"/>
    <lineage>
        <taxon>Eukaryota</taxon>
        <taxon>Viridiplantae</taxon>
        <taxon>Streptophyta</taxon>
        <taxon>Embryophyta</taxon>
        <taxon>Tracheophyta</taxon>
        <taxon>Spermatophyta</taxon>
        <taxon>Magnoliopsida</taxon>
        <taxon>eudicotyledons</taxon>
        <taxon>Gunneridae</taxon>
        <taxon>Pentapetalae</taxon>
        <taxon>rosids</taxon>
        <taxon>fabids</taxon>
        <taxon>Malpighiales</taxon>
        <taxon>Linaceae</taxon>
        <taxon>Linum</taxon>
    </lineage>
</organism>
<sequence>MLKDTAVGDCRNVDKQAELQTLKESEFEHQGGEDQHDDVSDKLETSESSAQAQELIASVISKRANARVPPQRYGFEDVMTYAFQVAEEVDAGEPQSYREAVSCGEAAQWFATMGMRWNLMIRIKLGTWLNDHGEGRLLQKKNESTRRRKE</sequence>
<feature type="compositionally biased region" description="Basic and acidic residues" evidence="1">
    <location>
        <begin position="22"/>
        <end position="45"/>
    </location>
</feature>
<feature type="region of interest" description="Disordered" evidence="1">
    <location>
        <begin position="22"/>
        <end position="50"/>
    </location>
</feature>
<protein>
    <submittedName>
        <fullName evidence="2">Uncharacterized protein</fullName>
    </submittedName>
</protein>
<dbReference type="Proteomes" id="UP001497516">
    <property type="component" value="Chromosome 3"/>
</dbReference>
<evidence type="ECO:0000256" key="1">
    <source>
        <dbReference type="SAM" id="MobiDB-lite"/>
    </source>
</evidence>
<name>A0AAV2DT26_9ROSI</name>
<reference evidence="2 3" key="1">
    <citation type="submission" date="2024-04" db="EMBL/GenBank/DDBJ databases">
        <authorList>
            <person name="Fracassetti M."/>
        </authorList>
    </citation>
    <scope>NUCLEOTIDE SEQUENCE [LARGE SCALE GENOMIC DNA]</scope>
</reference>
<evidence type="ECO:0000313" key="3">
    <source>
        <dbReference type="Proteomes" id="UP001497516"/>
    </source>
</evidence>
<dbReference type="AlphaFoldDB" id="A0AAV2DT26"/>